<dbReference type="InterPro" id="IPR012430">
    <property type="entry name" value="TMEM43_fam"/>
</dbReference>
<feature type="transmembrane region" description="Helical" evidence="7">
    <location>
        <begin position="115"/>
        <end position="141"/>
    </location>
</feature>
<keyword evidence="4" id="KW-0256">Endoplasmic reticulum</keyword>
<evidence type="ECO:0000313" key="8">
    <source>
        <dbReference type="EMBL" id="RDH46398.1"/>
    </source>
</evidence>
<evidence type="ECO:0000256" key="4">
    <source>
        <dbReference type="ARBA" id="ARBA00022824"/>
    </source>
</evidence>
<dbReference type="GO" id="GO:0006629">
    <property type="term" value="P:lipid metabolic process"/>
    <property type="evidence" value="ECO:0007669"/>
    <property type="project" value="TreeGrafter"/>
</dbReference>
<evidence type="ECO:0000256" key="1">
    <source>
        <dbReference type="ARBA" id="ARBA00004127"/>
    </source>
</evidence>
<protein>
    <submittedName>
        <fullName evidence="8">Uncharacterized protein</fullName>
    </submittedName>
</protein>
<accession>A0A4P9VS08</accession>
<dbReference type="AlphaFoldDB" id="A0A4P9VS08"/>
<dbReference type="EMBL" id="NDXW01000001">
    <property type="protein sequence ID" value="RDH46398.1"/>
    <property type="molecule type" value="Genomic_DNA"/>
</dbReference>
<evidence type="ECO:0000313" key="9">
    <source>
        <dbReference type="Proteomes" id="UP000257039"/>
    </source>
</evidence>
<dbReference type="Pfam" id="PF07787">
    <property type="entry name" value="TMEM43"/>
    <property type="match status" value="1"/>
</dbReference>
<keyword evidence="6 7" id="KW-0472">Membrane</keyword>
<dbReference type="Proteomes" id="UP000257039">
    <property type="component" value="Unassembled WGS sequence"/>
</dbReference>
<sequence length="177" mass="19417">MKQYDGGYYIGENPLSPAIGDVKISFHIVTPTIISAIGEQRNNSLVPYSTSSGESLALLEYGTVSMGKMFTIAEQENIALTWLARFGGFILMTFGFLATFYIFEVITRVLPFFGRLINAGLLILSVFLSASLSIITIALGWIAHRPIIAYSLIAIAVLFFVFSIFKVMKANPGIDDD</sequence>
<dbReference type="GO" id="GO:0012505">
    <property type="term" value="C:endomembrane system"/>
    <property type="evidence" value="ECO:0007669"/>
    <property type="project" value="UniProtKB-SubCell"/>
</dbReference>
<dbReference type="GO" id="GO:0071763">
    <property type="term" value="P:nuclear membrane organization"/>
    <property type="evidence" value="ECO:0007669"/>
    <property type="project" value="TreeGrafter"/>
</dbReference>
<evidence type="ECO:0000256" key="7">
    <source>
        <dbReference type="SAM" id="Phobius"/>
    </source>
</evidence>
<dbReference type="PANTHER" id="PTHR13416:SF2">
    <property type="entry name" value="TRANSMEMBRANE PROTEIN 43"/>
    <property type="match status" value="1"/>
</dbReference>
<evidence type="ECO:0000256" key="5">
    <source>
        <dbReference type="ARBA" id="ARBA00022989"/>
    </source>
</evidence>
<comment type="subcellular location">
    <subcellularLocation>
        <location evidence="1">Endomembrane system</location>
        <topology evidence="1">Multi-pass membrane protein</topology>
    </subcellularLocation>
    <subcellularLocation>
        <location evidence="2">Endoplasmic reticulum membrane</location>
    </subcellularLocation>
</comment>
<name>A0A4P9VS08_9GAMM</name>
<keyword evidence="9" id="KW-1185">Reference proteome</keyword>
<organism evidence="8 9">
    <name type="scientific">Zooshikella ganghwensis</name>
    <dbReference type="NCBI Taxonomy" id="202772"/>
    <lineage>
        <taxon>Bacteria</taxon>
        <taxon>Pseudomonadati</taxon>
        <taxon>Pseudomonadota</taxon>
        <taxon>Gammaproteobacteria</taxon>
        <taxon>Oceanospirillales</taxon>
        <taxon>Zooshikellaceae</taxon>
        <taxon>Zooshikella</taxon>
    </lineage>
</organism>
<keyword evidence="3 7" id="KW-0812">Transmembrane</keyword>
<keyword evidence="5 7" id="KW-1133">Transmembrane helix</keyword>
<proteinExistence type="predicted"/>
<evidence type="ECO:0000256" key="2">
    <source>
        <dbReference type="ARBA" id="ARBA00004586"/>
    </source>
</evidence>
<gene>
    <name evidence="8" type="ORF">B9G39_24730</name>
</gene>
<evidence type="ECO:0000256" key="6">
    <source>
        <dbReference type="ARBA" id="ARBA00023136"/>
    </source>
</evidence>
<feature type="transmembrane region" description="Helical" evidence="7">
    <location>
        <begin position="82"/>
        <end position="103"/>
    </location>
</feature>
<evidence type="ECO:0000256" key="3">
    <source>
        <dbReference type="ARBA" id="ARBA00022692"/>
    </source>
</evidence>
<comment type="caution">
    <text evidence="8">The sequence shown here is derived from an EMBL/GenBank/DDBJ whole genome shotgun (WGS) entry which is preliminary data.</text>
</comment>
<dbReference type="PANTHER" id="PTHR13416">
    <property type="match status" value="1"/>
</dbReference>
<reference evidence="8 9" key="1">
    <citation type="submission" date="2017-04" db="EMBL/GenBank/DDBJ databases">
        <title>Draft genome sequence of Zooshikella ganghwensis VG4 isolated from Red Sea sediments.</title>
        <authorList>
            <person name="Rehman Z."/>
            <person name="Alam I."/>
            <person name="Kamau A."/>
            <person name="Bajic V."/>
            <person name="Leiknes T."/>
        </authorList>
    </citation>
    <scope>NUCLEOTIDE SEQUENCE [LARGE SCALE GENOMIC DNA]</scope>
    <source>
        <strain evidence="8 9">VG4</strain>
    </source>
</reference>
<feature type="transmembrane region" description="Helical" evidence="7">
    <location>
        <begin position="147"/>
        <end position="165"/>
    </location>
</feature>